<keyword evidence="11" id="KW-1185">Reference proteome</keyword>
<dbReference type="Proteomes" id="UP000823388">
    <property type="component" value="Chromosome 5N"/>
</dbReference>
<feature type="domain" description="N-acetyltransferase" evidence="9">
    <location>
        <begin position="552"/>
        <end position="685"/>
    </location>
</feature>
<keyword evidence="4" id="KW-0862">Zinc</keyword>
<feature type="domain" description="PHD-type" evidence="8">
    <location>
        <begin position="411"/>
        <end position="455"/>
    </location>
</feature>
<dbReference type="InterPro" id="IPR011011">
    <property type="entry name" value="Znf_FYVE_PHD"/>
</dbReference>
<evidence type="ECO:0000256" key="5">
    <source>
        <dbReference type="ARBA" id="ARBA00023242"/>
    </source>
</evidence>
<dbReference type="GO" id="GO:0016747">
    <property type="term" value="F:acyltransferase activity, transferring groups other than amino-acyl groups"/>
    <property type="evidence" value="ECO:0007669"/>
    <property type="project" value="InterPro"/>
</dbReference>
<feature type="compositionally biased region" description="Basic and acidic residues" evidence="7">
    <location>
        <begin position="185"/>
        <end position="194"/>
    </location>
</feature>
<dbReference type="Pfam" id="PF23209">
    <property type="entry name" value="IDM1_C"/>
    <property type="match status" value="1"/>
</dbReference>
<evidence type="ECO:0000256" key="7">
    <source>
        <dbReference type="SAM" id="MobiDB-lite"/>
    </source>
</evidence>
<feature type="region of interest" description="Disordered" evidence="7">
    <location>
        <begin position="1"/>
        <end position="22"/>
    </location>
</feature>
<evidence type="ECO:0000313" key="10">
    <source>
        <dbReference type="EMBL" id="KAG2594414.1"/>
    </source>
</evidence>
<dbReference type="InterPro" id="IPR032308">
    <property type="entry name" value="TDBD"/>
</dbReference>
<dbReference type="SMART" id="SM00249">
    <property type="entry name" value="PHD"/>
    <property type="match status" value="1"/>
</dbReference>
<dbReference type="PROSITE" id="PS01359">
    <property type="entry name" value="ZF_PHD_1"/>
    <property type="match status" value="1"/>
</dbReference>
<dbReference type="Pfam" id="PF16135">
    <property type="entry name" value="TDBD"/>
    <property type="match status" value="1"/>
</dbReference>
<gene>
    <name evidence="10" type="ORF">PVAP13_5NG643700</name>
</gene>
<evidence type="ECO:0008006" key="12">
    <source>
        <dbReference type="Google" id="ProtNLM"/>
    </source>
</evidence>
<organism evidence="10 11">
    <name type="scientific">Panicum virgatum</name>
    <name type="common">Blackwell switchgrass</name>
    <dbReference type="NCBI Taxonomy" id="38727"/>
    <lineage>
        <taxon>Eukaryota</taxon>
        <taxon>Viridiplantae</taxon>
        <taxon>Streptophyta</taxon>
        <taxon>Embryophyta</taxon>
        <taxon>Tracheophyta</taxon>
        <taxon>Spermatophyta</taxon>
        <taxon>Magnoliopsida</taxon>
        <taxon>Liliopsida</taxon>
        <taxon>Poales</taxon>
        <taxon>Poaceae</taxon>
        <taxon>PACMAD clade</taxon>
        <taxon>Panicoideae</taxon>
        <taxon>Panicodae</taxon>
        <taxon>Paniceae</taxon>
        <taxon>Panicinae</taxon>
        <taxon>Panicum</taxon>
        <taxon>Panicum sect. Hiantes</taxon>
    </lineage>
</organism>
<dbReference type="EMBL" id="CM029046">
    <property type="protein sequence ID" value="KAG2594414.1"/>
    <property type="molecule type" value="Genomic_DNA"/>
</dbReference>
<evidence type="ECO:0000256" key="6">
    <source>
        <dbReference type="PROSITE-ProRule" id="PRU00146"/>
    </source>
</evidence>
<dbReference type="GO" id="GO:0008270">
    <property type="term" value="F:zinc ion binding"/>
    <property type="evidence" value="ECO:0007669"/>
    <property type="project" value="UniProtKB-KW"/>
</dbReference>
<dbReference type="InterPro" id="IPR016181">
    <property type="entry name" value="Acyl_CoA_acyltransferase"/>
</dbReference>
<evidence type="ECO:0000256" key="1">
    <source>
        <dbReference type="ARBA" id="ARBA00004123"/>
    </source>
</evidence>
<dbReference type="Gene3D" id="3.40.630.30">
    <property type="match status" value="1"/>
</dbReference>
<evidence type="ECO:0000256" key="2">
    <source>
        <dbReference type="ARBA" id="ARBA00022723"/>
    </source>
</evidence>
<comment type="subcellular location">
    <subcellularLocation>
        <location evidence="1">Nucleus</location>
    </subcellularLocation>
</comment>
<dbReference type="InterPro" id="IPR013083">
    <property type="entry name" value="Znf_RING/FYVE/PHD"/>
</dbReference>
<dbReference type="InterPro" id="IPR001965">
    <property type="entry name" value="Znf_PHD"/>
</dbReference>
<dbReference type="GO" id="GO:0006357">
    <property type="term" value="P:regulation of transcription by RNA polymerase II"/>
    <property type="evidence" value="ECO:0007669"/>
    <property type="project" value="TreeGrafter"/>
</dbReference>
<dbReference type="GO" id="GO:0005634">
    <property type="term" value="C:nucleus"/>
    <property type="evidence" value="ECO:0007669"/>
    <property type="project" value="UniProtKB-SubCell"/>
</dbReference>
<dbReference type="InterPro" id="IPR000182">
    <property type="entry name" value="GNAT_dom"/>
</dbReference>
<dbReference type="AlphaFoldDB" id="A0A8T0SA81"/>
<proteinExistence type="predicted"/>
<dbReference type="InterPro" id="IPR019786">
    <property type="entry name" value="Zinc_finger_PHD-type_CS"/>
</dbReference>
<dbReference type="PROSITE" id="PS51186">
    <property type="entry name" value="GNAT"/>
    <property type="match status" value="1"/>
</dbReference>
<evidence type="ECO:0000313" key="11">
    <source>
        <dbReference type="Proteomes" id="UP000823388"/>
    </source>
</evidence>
<dbReference type="PANTHER" id="PTHR46309:SF21">
    <property type="entry name" value="ACYL-COA N-ACYLTRANSFERASE WITH RING_FYVE_PHD-TYPE ZINC FINGER PROTEIN"/>
    <property type="match status" value="1"/>
</dbReference>
<reference evidence="10" key="1">
    <citation type="submission" date="2020-05" db="EMBL/GenBank/DDBJ databases">
        <title>WGS assembly of Panicum virgatum.</title>
        <authorList>
            <person name="Lovell J.T."/>
            <person name="Jenkins J."/>
            <person name="Shu S."/>
            <person name="Juenger T.E."/>
            <person name="Schmutz J."/>
        </authorList>
    </citation>
    <scope>NUCLEOTIDE SEQUENCE</scope>
    <source>
        <strain evidence="10">AP13</strain>
    </source>
</reference>
<feature type="compositionally biased region" description="Gly residues" evidence="7">
    <location>
        <begin position="108"/>
        <end position="117"/>
    </location>
</feature>
<comment type="caution">
    <text evidence="10">The sequence shown here is derived from an EMBL/GenBank/DDBJ whole genome shotgun (WGS) entry which is preliminary data.</text>
</comment>
<keyword evidence="3 6" id="KW-0863">Zinc-finger</keyword>
<protein>
    <recommendedName>
        <fullName evidence="12">PHD-type domain-containing protein</fullName>
    </recommendedName>
</protein>
<feature type="region of interest" description="Disordered" evidence="7">
    <location>
        <begin position="101"/>
        <end position="235"/>
    </location>
</feature>
<dbReference type="GO" id="GO:0003714">
    <property type="term" value="F:transcription corepressor activity"/>
    <property type="evidence" value="ECO:0007669"/>
    <property type="project" value="InterPro"/>
</dbReference>
<dbReference type="Pfam" id="PF00628">
    <property type="entry name" value="PHD"/>
    <property type="match status" value="1"/>
</dbReference>
<sequence length="803" mass="85545">MPSSSSVPGRPEKAATTAATASSTFHVLNSGGHGAYVRSPPVPAIGGYGAYPSTGTGVGVPAHTPGGALAPQMLQQLMILAGWGTRPPWLHNYASMSPRGQPLLLPSGPGGSGGGGAISRRRPPNVTPLQIAAAGTGSAASGSKKKAASPAKSQAADGAVQRLPPVLAMPTTAGAQGTARVRRRKDSDKPESSRKPRQIRAAGKQPGPHAQSNHLQIVPAVSPPPGNIVRKRKSAAAASSSSVRCNLVVARGRSVVAAAKKHTVLTWLIDAGFLSDREKVFYVPGDGAGAAEKVVSGAVTRTGVHCSCCDGVVPLPVFAAHAAGQRDPGQRPWEKLLLVSGNSLLRRMQEAWERERVRTFQSQEKLRAALEQDKDKSAQAKRRLLAKHRKGGIAMSPRMKLRLGETKDASDDACGVCADGGELLCCDSCPSTFHPECLAIKVPEGSWACHYCRCILCMGSDEQGLSTCQRCSSKYHQHCRPLLNNGHDIGAYCSEACKKLSAQLSDMIGVTNPTQDGFSWSLLKIQKDELDGSQDMPFVLEGNLKLAVALGVLNECFNPVKDRRTNIDMLHQAVYSLGSEFKRLSYEGFYTMILEKDGEIISAALLRFHGRKMAEMPFAGTLPTYRKQGMMRRLVNAVEQVLASVQVERLVIPAIAGLVDTWKRSFSFRPLEPQLREDIKRLNLVVITGTTLLYKSVQAASSEPWWRKYTVQAAPLTDDELAFLEMERPLGSFTDLLAGNVSLHELVVVTGKSSSVPGSISSAAAPPPAASGWRSCGEASAMATLQAAYAHGNAASNLVHGMK</sequence>
<dbReference type="PANTHER" id="PTHR46309">
    <property type="entry name" value="PHD FINGER PROTEIN 12"/>
    <property type="match status" value="1"/>
</dbReference>
<dbReference type="Gene3D" id="3.30.40.10">
    <property type="entry name" value="Zinc/RING finger domain, C3HC4 (zinc finger)"/>
    <property type="match status" value="1"/>
</dbReference>
<dbReference type="InterPro" id="IPR056511">
    <property type="entry name" value="IDM1_C"/>
</dbReference>
<feature type="compositionally biased region" description="Low complexity" evidence="7">
    <location>
        <begin position="132"/>
        <end position="159"/>
    </location>
</feature>
<evidence type="ECO:0000256" key="3">
    <source>
        <dbReference type="ARBA" id="ARBA00022771"/>
    </source>
</evidence>
<dbReference type="SUPFAM" id="SSF57903">
    <property type="entry name" value="FYVE/PHD zinc finger"/>
    <property type="match status" value="1"/>
</dbReference>
<dbReference type="CDD" id="cd04301">
    <property type="entry name" value="NAT_SF"/>
    <property type="match status" value="1"/>
</dbReference>
<evidence type="ECO:0000256" key="4">
    <source>
        <dbReference type="ARBA" id="ARBA00022833"/>
    </source>
</evidence>
<evidence type="ECO:0000259" key="8">
    <source>
        <dbReference type="PROSITE" id="PS50016"/>
    </source>
</evidence>
<name>A0A8T0SA81_PANVG</name>
<keyword evidence="5" id="KW-0539">Nucleus</keyword>
<dbReference type="InterPro" id="IPR019787">
    <property type="entry name" value="Znf_PHD-finger"/>
</dbReference>
<dbReference type="SUPFAM" id="SSF55729">
    <property type="entry name" value="Acyl-CoA N-acyltransferases (Nat)"/>
    <property type="match status" value="1"/>
</dbReference>
<keyword evidence="2" id="KW-0479">Metal-binding</keyword>
<evidence type="ECO:0000259" key="9">
    <source>
        <dbReference type="PROSITE" id="PS51186"/>
    </source>
</evidence>
<dbReference type="PROSITE" id="PS50016">
    <property type="entry name" value="ZF_PHD_2"/>
    <property type="match status" value="1"/>
</dbReference>
<accession>A0A8T0SA81</accession>
<dbReference type="InterPro" id="IPR042163">
    <property type="entry name" value="PHF12"/>
</dbReference>